<keyword evidence="3" id="KW-1185">Reference proteome</keyword>
<dbReference type="EMBL" id="OX459957">
    <property type="protein sequence ID" value="CAI9163687.1"/>
    <property type="molecule type" value="Genomic_DNA"/>
</dbReference>
<name>A0ABN8YQ46_RANTA</name>
<protein>
    <submittedName>
        <fullName evidence="2">Uncharacterized protein</fullName>
    </submittedName>
</protein>
<gene>
    <name evidence="2" type="ORF">MRATA1EN1_LOCUS12649</name>
</gene>
<evidence type="ECO:0000313" key="2">
    <source>
        <dbReference type="EMBL" id="CAI9163687.1"/>
    </source>
</evidence>
<feature type="region of interest" description="Disordered" evidence="1">
    <location>
        <begin position="97"/>
        <end position="197"/>
    </location>
</feature>
<evidence type="ECO:0000256" key="1">
    <source>
        <dbReference type="SAM" id="MobiDB-lite"/>
    </source>
</evidence>
<accession>A0ABN8YQ46</accession>
<reference evidence="2" key="1">
    <citation type="submission" date="2023-04" db="EMBL/GenBank/DDBJ databases">
        <authorList>
            <consortium name="ELIXIR-Norway"/>
        </authorList>
    </citation>
    <scope>NUCLEOTIDE SEQUENCE [LARGE SCALE GENOMIC DNA]</scope>
</reference>
<feature type="region of interest" description="Disordered" evidence="1">
    <location>
        <begin position="1"/>
        <end position="58"/>
    </location>
</feature>
<sequence length="252" mass="26332">MLARTVRGTLPRGQRHAGPCAACPRQPLPLEPFRAHSTRTGSLAGSGPSRRTGGGSTTLARIPIPCGPLLLLWASGRSCSPFHSHRAERGAKHLSLLLGGPPARIGVSTRPRPSVRYPTFSPFHEHPPSASRAEFPAPTKTSRRQERRGGPGPPSPHPKQVGKRGQVTTLGAPGASGPEHPRSSARGTAPLGRAGRLLAPTPPCRVLKGAGGPAGLCPFGWEGHARDSGQPHGPLEALASPPFLHSVLQNLH</sequence>
<evidence type="ECO:0000313" key="3">
    <source>
        <dbReference type="Proteomes" id="UP001176941"/>
    </source>
</evidence>
<dbReference type="Proteomes" id="UP001176941">
    <property type="component" value="Chromosome 21"/>
</dbReference>
<proteinExistence type="predicted"/>
<organism evidence="2 3">
    <name type="scientific">Rangifer tarandus platyrhynchus</name>
    <name type="common">Svalbard reindeer</name>
    <dbReference type="NCBI Taxonomy" id="3082113"/>
    <lineage>
        <taxon>Eukaryota</taxon>
        <taxon>Metazoa</taxon>
        <taxon>Chordata</taxon>
        <taxon>Craniata</taxon>
        <taxon>Vertebrata</taxon>
        <taxon>Euteleostomi</taxon>
        <taxon>Mammalia</taxon>
        <taxon>Eutheria</taxon>
        <taxon>Laurasiatheria</taxon>
        <taxon>Artiodactyla</taxon>
        <taxon>Ruminantia</taxon>
        <taxon>Pecora</taxon>
        <taxon>Cervidae</taxon>
        <taxon>Odocoileinae</taxon>
        <taxon>Rangifer</taxon>
    </lineage>
</organism>